<evidence type="ECO:0000313" key="3">
    <source>
        <dbReference type="Proteomes" id="UP000008141"/>
    </source>
</evidence>
<dbReference type="PANTHER" id="PTHR47027:SF20">
    <property type="entry name" value="REVERSE TRANSCRIPTASE-LIKE PROTEIN WITH RNA-DIRECTED DNA POLYMERASE DOMAIN"/>
    <property type="match status" value="1"/>
</dbReference>
<organism evidence="3">
    <name type="scientific">Chlorella variabilis</name>
    <name type="common">Green alga</name>
    <dbReference type="NCBI Taxonomy" id="554065"/>
    <lineage>
        <taxon>Eukaryota</taxon>
        <taxon>Viridiplantae</taxon>
        <taxon>Chlorophyta</taxon>
        <taxon>core chlorophytes</taxon>
        <taxon>Trebouxiophyceae</taxon>
        <taxon>Chlorellales</taxon>
        <taxon>Chlorellaceae</taxon>
        <taxon>Chlorella clade</taxon>
        <taxon>Chlorella</taxon>
    </lineage>
</organism>
<feature type="compositionally biased region" description="Low complexity" evidence="1">
    <location>
        <begin position="12"/>
        <end position="39"/>
    </location>
</feature>
<dbReference type="OrthoDB" id="536809at2759"/>
<sequence length="586" mass="64513">MPAPTPTPPAAAQPAAAQPAPAAAAAPPAAAPPSASSPARLDPQEAEEWCTMEGVIDQRGRGSGTRYLCRFEGYGADDDMWLPASQITEVAMAAWRSGGQREWRQRVASQPASQPFIERQRARGQPLYACYVDFKQAFDRVPRHLLWQKLESAGLGGWAVRAVQALYAAVPMCSGECVPPLFYADDQALLATTPAGLRFQLGYLESYCAAWGLTVNTKKTQVVVYTAGRAAATEERFRYGNEVETVPTFRYLGVHLHCRQAFASAASYRAEAGRRAMHLLRRRLAENGLQDPLLSMRAFQSYVLPMLSYGAEIWAPQLILQGRTACERVQLKYLRGLLGVRDSTPALIVLAETGQLPLPAYWTLQVARFVSNLQAMGGERVARLAMLDSVALAADTDTGLPLARQPWAAQVSRVLAAAGAPCDLTADEGVAIPELTEALLERHVASYTHASVKVQRYIEDVWGGSISAEAYAPASFLRDVPERRRRVRLAQWRTGSHWMAEETGRWQRLDRTQRPCPHCQAPLEDVRHAVYDCPLYAGLREEYAELFHSPGHALPSLDTFLGQARQGRLARFADRCHEEHAAALAQ</sequence>
<dbReference type="eggNOG" id="KOG1075">
    <property type="taxonomic scope" value="Eukaryota"/>
</dbReference>
<dbReference type="PANTHER" id="PTHR47027">
    <property type="entry name" value="REVERSE TRANSCRIPTASE DOMAIN-CONTAINING PROTEIN"/>
    <property type="match status" value="1"/>
</dbReference>
<dbReference type="EMBL" id="GL433871">
    <property type="protein sequence ID" value="EFN50879.1"/>
    <property type="molecule type" value="Genomic_DNA"/>
</dbReference>
<dbReference type="AlphaFoldDB" id="E1ZTC9"/>
<gene>
    <name evidence="2" type="ORF">CHLNCDRAFT_141678</name>
</gene>
<dbReference type="InParanoid" id="E1ZTC9"/>
<accession>E1ZTC9</accession>
<dbReference type="Gene3D" id="2.40.50.40">
    <property type="match status" value="1"/>
</dbReference>
<feature type="compositionally biased region" description="Pro residues" evidence="1">
    <location>
        <begin position="1"/>
        <end position="11"/>
    </location>
</feature>
<evidence type="ECO:0000256" key="1">
    <source>
        <dbReference type="SAM" id="MobiDB-lite"/>
    </source>
</evidence>
<proteinExistence type="predicted"/>
<dbReference type="KEGG" id="cvr:CHLNCDRAFT_141678"/>
<dbReference type="OMA" id="PHMRINI"/>
<name>E1ZTC9_CHLVA</name>
<dbReference type="InterPro" id="IPR016197">
    <property type="entry name" value="Chromo-like_dom_sf"/>
</dbReference>
<evidence type="ECO:0008006" key="4">
    <source>
        <dbReference type="Google" id="ProtNLM"/>
    </source>
</evidence>
<dbReference type="RefSeq" id="XP_005842981.1">
    <property type="nucleotide sequence ID" value="XM_005842919.1"/>
</dbReference>
<dbReference type="GeneID" id="17350358"/>
<reference evidence="2 3" key="1">
    <citation type="journal article" date="2010" name="Plant Cell">
        <title>The Chlorella variabilis NC64A genome reveals adaptation to photosymbiosis, coevolution with viruses, and cryptic sex.</title>
        <authorList>
            <person name="Blanc G."/>
            <person name="Duncan G."/>
            <person name="Agarkova I."/>
            <person name="Borodovsky M."/>
            <person name="Gurnon J."/>
            <person name="Kuo A."/>
            <person name="Lindquist E."/>
            <person name="Lucas S."/>
            <person name="Pangilinan J."/>
            <person name="Polle J."/>
            <person name="Salamov A."/>
            <person name="Terry A."/>
            <person name="Yamada T."/>
            <person name="Dunigan D.D."/>
            <person name="Grigoriev I.V."/>
            <person name="Claverie J.M."/>
            <person name="Van Etten J.L."/>
        </authorList>
    </citation>
    <scope>NUCLEOTIDE SEQUENCE [LARGE SCALE GENOMIC DNA]</scope>
    <source>
        <strain evidence="2 3">NC64A</strain>
    </source>
</reference>
<keyword evidence="3" id="KW-1185">Reference proteome</keyword>
<dbReference type="Proteomes" id="UP000008141">
    <property type="component" value="Unassembled WGS sequence"/>
</dbReference>
<dbReference type="SUPFAM" id="SSF54160">
    <property type="entry name" value="Chromo domain-like"/>
    <property type="match status" value="1"/>
</dbReference>
<protein>
    <recommendedName>
        <fullName evidence="4">Reverse transcriptase domain-containing protein</fullName>
    </recommendedName>
</protein>
<feature type="region of interest" description="Disordered" evidence="1">
    <location>
        <begin position="1"/>
        <end position="45"/>
    </location>
</feature>
<evidence type="ECO:0000313" key="2">
    <source>
        <dbReference type="EMBL" id="EFN50879.1"/>
    </source>
</evidence>